<proteinExistence type="predicted"/>
<feature type="non-terminal residue" evidence="2">
    <location>
        <position position="216"/>
    </location>
</feature>
<feature type="region of interest" description="Disordered" evidence="1">
    <location>
        <begin position="166"/>
        <end position="188"/>
    </location>
</feature>
<dbReference type="AlphaFoldDB" id="A0ABD0KC27"/>
<evidence type="ECO:0000313" key="2">
    <source>
        <dbReference type="EMBL" id="KAK7484565.1"/>
    </source>
</evidence>
<dbReference type="Proteomes" id="UP001519460">
    <property type="component" value="Unassembled WGS sequence"/>
</dbReference>
<keyword evidence="3" id="KW-1185">Reference proteome</keyword>
<dbReference type="EMBL" id="JACVVK020000208">
    <property type="protein sequence ID" value="KAK7484565.1"/>
    <property type="molecule type" value="Genomic_DNA"/>
</dbReference>
<feature type="compositionally biased region" description="Basic residues" evidence="1">
    <location>
        <begin position="27"/>
        <end position="37"/>
    </location>
</feature>
<feature type="region of interest" description="Disordered" evidence="1">
    <location>
        <begin position="1"/>
        <end position="41"/>
    </location>
</feature>
<accession>A0ABD0KC27</accession>
<comment type="caution">
    <text evidence="2">The sequence shown here is derived from an EMBL/GenBank/DDBJ whole genome shotgun (WGS) entry which is preliminary data.</text>
</comment>
<gene>
    <name evidence="2" type="ORF">BaRGS_00024197</name>
</gene>
<feature type="compositionally biased region" description="Basic residues" evidence="1">
    <location>
        <begin position="168"/>
        <end position="179"/>
    </location>
</feature>
<evidence type="ECO:0000256" key="1">
    <source>
        <dbReference type="SAM" id="MobiDB-lite"/>
    </source>
</evidence>
<sequence>MTYGRLSYQRQSESSRCGEGTPPPHPHPPHHILKKEKKTTPKEVRFLKRKPLSVYGASCQANNGERTKVAINRPLPWRLQAEDGINNKEGGLGVMKPVPETLDVFAQHRRWRKALASFKPGAQGGRDGARCVLACDHQTSIMEGDGHVKNEQVAGEYHFAVKTERRWGGRGKKKKKKQSHGVLSGSRKFDERDHTVVRVATQALWADEPCLSPRHG</sequence>
<evidence type="ECO:0000313" key="3">
    <source>
        <dbReference type="Proteomes" id="UP001519460"/>
    </source>
</evidence>
<organism evidence="2 3">
    <name type="scientific">Batillaria attramentaria</name>
    <dbReference type="NCBI Taxonomy" id="370345"/>
    <lineage>
        <taxon>Eukaryota</taxon>
        <taxon>Metazoa</taxon>
        <taxon>Spiralia</taxon>
        <taxon>Lophotrochozoa</taxon>
        <taxon>Mollusca</taxon>
        <taxon>Gastropoda</taxon>
        <taxon>Caenogastropoda</taxon>
        <taxon>Sorbeoconcha</taxon>
        <taxon>Cerithioidea</taxon>
        <taxon>Batillariidae</taxon>
        <taxon>Batillaria</taxon>
    </lineage>
</organism>
<protein>
    <submittedName>
        <fullName evidence="2">Uncharacterized protein</fullName>
    </submittedName>
</protein>
<name>A0ABD0KC27_9CAEN</name>
<reference evidence="2 3" key="1">
    <citation type="journal article" date="2023" name="Sci. Data">
        <title>Genome assembly of the Korean intertidal mud-creeper Batillaria attramentaria.</title>
        <authorList>
            <person name="Patra A.K."/>
            <person name="Ho P.T."/>
            <person name="Jun S."/>
            <person name="Lee S.J."/>
            <person name="Kim Y."/>
            <person name="Won Y.J."/>
        </authorList>
    </citation>
    <scope>NUCLEOTIDE SEQUENCE [LARGE SCALE GENOMIC DNA]</scope>
    <source>
        <strain evidence="2">Wonlab-2016</strain>
    </source>
</reference>